<gene>
    <name evidence="3" type="ORF">LRS37_03440</name>
</gene>
<evidence type="ECO:0000313" key="3">
    <source>
        <dbReference type="EMBL" id="MCD4837949.1"/>
    </source>
</evidence>
<organism evidence="3 4">
    <name type="scientific">Neobacillus sedimentimangrovi</name>
    <dbReference type="NCBI Taxonomy" id="2699460"/>
    <lineage>
        <taxon>Bacteria</taxon>
        <taxon>Bacillati</taxon>
        <taxon>Bacillota</taxon>
        <taxon>Bacilli</taxon>
        <taxon>Bacillales</taxon>
        <taxon>Bacillaceae</taxon>
        <taxon>Neobacillus</taxon>
    </lineage>
</organism>
<dbReference type="InterPro" id="IPR036721">
    <property type="entry name" value="RCK_C_sf"/>
</dbReference>
<evidence type="ECO:0000259" key="2">
    <source>
        <dbReference type="PROSITE" id="PS51202"/>
    </source>
</evidence>
<accession>A0ABS8QFD9</accession>
<dbReference type="InterPro" id="IPR003148">
    <property type="entry name" value="RCK_N"/>
</dbReference>
<dbReference type="PANTHER" id="PTHR43833">
    <property type="entry name" value="POTASSIUM CHANNEL PROTEIN 2-RELATED-RELATED"/>
    <property type="match status" value="1"/>
</dbReference>
<reference evidence="3 4" key="1">
    <citation type="journal article" date="2023" name="Antonie Van Leeuwenhoek">
        <title>Unveiling the genomic potential of a novel thermostable glycoside hydrolases producing Neobacillus sedimentimangrovi UE25.</title>
        <authorList>
            <person name="Ejaz U."/>
            <person name="Saleem F."/>
            <person name="Rashid R."/>
            <person name="Hasan K.A."/>
            <person name="Syed M.N."/>
            <person name="Sohail M."/>
        </authorList>
    </citation>
    <scope>NUCLEOTIDE SEQUENCE [LARGE SCALE GENOMIC DNA]</scope>
    <source>
        <strain evidence="3 4">UE25</strain>
    </source>
</reference>
<name>A0ABS8QFD9_9BACI</name>
<dbReference type="Proteomes" id="UP001162836">
    <property type="component" value="Unassembled WGS sequence"/>
</dbReference>
<feature type="domain" description="RCK C-terminal" evidence="2">
    <location>
        <begin position="140"/>
        <end position="223"/>
    </location>
</feature>
<dbReference type="SUPFAM" id="SSF116726">
    <property type="entry name" value="TrkA C-terminal domain-like"/>
    <property type="match status" value="1"/>
</dbReference>
<evidence type="ECO:0000313" key="4">
    <source>
        <dbReference type="Proteomes" id="UP001162836"/>
    </source>
</evidence>
<dbReference type="RefSeq" id="WP_038541895.1">
    <property type="nucleotide sequence ID" value="NZ_JAJODE010000005.1"/>
</dbReference>
<dbReference type="Gene3D" id="3.30.70.1450">
    <property type="entry name" value="Regulator of K+ conductance, C-terminal domain"/>
    <property type="match status" value="1"/>
</dbReference>
<dbReference type="InterPro" id="IPR050721">
    <property type="entry name" value="Trk_Ktr_HKT_K-transport"/>
</dbReference>
<evidence type="ECO:0000259" key="1">
    <source>
        <dbReference type="PROSITE" id="PS51201"/>
    </source>
</evidence>
<protein>
    <submittedName>
        <fullName evidence="3">TrkA family potassium uptake protein</fullName>
    </submittedName>
</protein>
<dbReference type="PANTHER" id="PTHR43833:SF7">
    <property type="entry name" value="KTR SYSTEM POTASSIUM UPTAKE PROTEIN C"/>
    <property type="match status" value="1"/>
</dbReference>
<feature type="domain" description="RCK N-terminal" evidence="1">
    <location>
        <begin position="7"/>
        <end position="123"/>
    </location>
</feature>
<dbReference type="PROSITE" id="PS51202">
    <property type="entry name" value="RCK_C"/>
    <property type="match status" value="1"/>
</dbReference>
<comment type="caution">
    <text evidence="3">The sequence shown here is derived from an EMBL/GenBank/DDBJ whole genome shotgun (WGS) entry which is preliminary data.</text>
</comment>
<dbReference type="SUPFAM" id="SSF51735">
    <property type="entry name" value="NAD(P)-binding Rossmann-fold domains"/>
    <property type="match status" value="1"/>
</dbReference>
<keyword evidence="4" id="KW-1185">Reference proteome</keyword>
<dbReference type="InterPro" id="IPR006037">
    <property type="entry name" value="RCK_C"/>
</dbReference>
<sequence>MRKECSYEQYAVFGLGRFGGSLVKEFSELGAEVLAVDKDQEKVNEYSQYATQAIHANTIDEGVLRSMGIRNFDHVFVSFGDNIEASILTSLMLKELGIPKVWAKAQNNYHSKVLEKVGVDRVIHPERDMAISIANHIVSDKIIDFFELSQDYSMVEIIASNKVHNKTILELDVRAKYGCHIVGIQQGEEIKVAPAAEDTIQKGDILIVMGHNSDINRFEEEGI</sequence>
<dbReference type="Gene3D" id="3.40.50.720">
    <property type="entry name" value="NAD(P)-binding Rossmann-like Domain"/>
    <property type="match status" value="1"/>
</dbReference>
<proteinExistence type="predicted"/>
<dbReference type="Pfam" id="PF02080">
    <property type="entry name" value="TrkA_C"/>
    <property type="match status" value="1"/>
</dbReference>
<dbReference type="EMBL" id="JAJODE010000005">
    <property type="protein sequence ID" value="MCD4837949.1"/>
    <property type="molecule type" value="Genomic_DNA"/>
</dbReference>
<dbReference type="Pfam" id="PF02254">
    <property type="entry name" value="TrkA_N"/>
    <property type="match status" value="1"/>
</dbReference>
<dbReference type="PROSITE" id="PS51201">
    <property type="entry name" value="RCK_N"/>
    <property type="match status" value="1"/>
</dbReference>
<dbReference type="InterPro" id="IPR036291">
    <property type="entry name" value="NAD(P)-bd_dom_sf"/>
</dbReference>